<evidence type="ECO:0000256" key="2">
    <source>
        <dbReference type="ARBA" id="ARBA00022840"/>
    </source>
</evidence>
<dbReference type="GO" id="GO:0005524">
    <property type="term" value="F:ATP binding"/>
    <property type="evidence" value="ECO:0007669"/>
    <property type="project" value="UniProtKB-KW"/>
</dbReference>
<evidence type="ECO:0000256" key="1">
    <source>
        <dbReference type="ARBA" id="ARBA00022741"/>
    </source>
</evidence>
<dbReference type="Gene3D" id="3.40.50.300">
    <property type="entry name" value="P-loop containing nucleotide triphosphate hydrolases"/>
    <property type="match status" value="1"/>
</dbReference>
<feature type="domain" description="ABC transporter" evidence="3">
    <location>
        <begin position="67"/>
        <end position="250"/>
    </location>
</feature>
<dbReference type="PROSITE" id="PS50893">
    <property type="entry name" value="ABC_TRANSPORTER_2"/>
    <property type="match status" value="1"/>
</dbReference>
<dbReference type="PANTHER" id="PTHR42855:SF2">
    <property type="entry name" value="DRUG RESISTANCE ABC TRANSPORTER,ATP-BINDING PROTEIN"/>
    <property type="match status" value="1"/>
</dbReference>
<dbReference type="InterPro" id="IPR017871">
    <property type="entry name" value="ABC_transporter-like_CS"/>
</dbReference>
<dbReference type="InterPro" id="IPR027417">
    <property type="entry name" value="P-loop_NTPase"/>
</dbReference>
<dbReference type="InterPro" id="IPR051309">
    <property type="entry name" value="ABCF_ATPase"/>
</dbReference>
<dbReference type="RefSeq" id="WP_306298615.1">
    <property type="nucleotide sequence ID" value="NZ_NIBL01000001.1"/>
</dbReference>
<dbReference type="PANTHER" id="PTHR42855">
    <property type="entry name" value="ABC TRANSPORTER ATP-BINDING SUBUNIT"/>
    <property type="match status" value="1"/>
</dbReference>
<keyword evidence="1" id="KW-0547">Nucleotide-binding</keyword>
<protein>
    <recommendedName>
        <fullName evidence="3">ABC transporter domain-containing protein</fullName>
    </recommendedName>
</protein>
<dbReference type="PROSITE" id="PS00211">
    <property type="entry name" value="ABC_TRANSPORTER_1"/>
    <property type="match status" value="1"/>
</dbReference>
<dbReference type="GO" id="GO:0016887">
    <property type="term" value="F:ATP hydrolysis activity"/>
    <property type="evidence" value="ECO:0007669"/>
    <property type="project" value="InterPro"/>
</dbReference>
<keyword evidence="2" id="KW-0067">ATP-binding</keyword>
<proteinExistence type="predicted"/>
<gene>
    <name evidence="4" type="ORF">A5869_000866</name>
</gene>
<sequence>MEATKIGHGVADRGFVGHKAAKMMKRSKVQEARMNQAIEGKKKLLKNVEEVEQLTLPIVDFPKKRMIYVENLSIYYNQQVLYETPVSFEVNQGDRVLIAGKNGSGKSSLLKVLLGQHSQYKGKVEISTQLTIGYVAQDASQISGTFKEFVQDQHLDVTHFLMLLRKLGFAREQFEKNLSDLSAGQKKKVLLAAVLCQPCHMYIFDEPLNYIDLESRMQIEAMLLASKATIIFVEHDEVFQDKIATKRIEL</sequence>
<dbReference type="Pfam" id="PF00005">
    <property type="entry name" value="ABC_tran"/>
    <property type="match status" value="1"/>
</dbReference>
<dbReference type="CDD" id="cd03221">
    <property type="entry name" value="ABCF_EF-3"/>
    <property type="match status" value="1"/>
</dbReference>
<dbReference type="SUPFAM" id="SSF52540">
    <property type="entry name" value="P-loop containing nucleoside triphosphate hydrolases"/>
    <property type="match status" value="1"/>
</dbReference>
<name>A0A200I4J0_9ENTE</name>
<reference evidence="4 5" key="1">
    <citation type="submission" date="2017-05" db="EMBL/GenBank/DDBJ databases">
        <title>The Genome Sequence of Enterococcus faecium 2D5_DIV0622.</title>
        <authorList>
            <consortium name="The Broad Institute Genomics Platform"/>
            <consortium name="The Broad Institute Genomic Center for Infectious Diseases"/>
            <person name="Earl A."/>
            <person name="Manson A."/>
            <person name="Schwartman J."/>
            <person name="Gilmore M."/>
            <person name="Abouelleil A."/>
            <person name="Cao P."/>
            <person name="Chapman S."/>
            <person name="Cusick C."/>
            <person name="Shea T."/>
            <person name="Young S."/>
            <person name="Neafsey D."/>
            <person name="Nusbaum C."/>
            <person name="Birren B."/>
        </authorList>
    </citation>
    <scope>NUCLEOTIDE SEQUENCE [LARGE SCALE GENOMIC DNA]</scope>
    <source>
        <strain evidence="4 5">2D5_DIV0622</strain>
    </source>
</reference>
<evidence type="ECO:0000313" key="5">
    <source>
        <dbReference type="Proteomes" id="UP000196503"/>
    </source>
</evidence>
<dbReference type="Proteomes" id="UP000196503">
    <property type="component" value="Unassembled WGS sequence"/>
</dbReference>
<organism evidence="4 5">
    <name type="scientific">Enterococcus cecorum</name>
    <dbReference type="NCBI Taxonomy" id="44008"/>
    <lineage>
        <taxon>Bacteria</taxon>
        <taxon>Bacillati</taxon>
        <taxon>Bacillota</taxon>
        <taxon>Bacilli</taxon>
        <taxon>Lactobacillales</taxon>
        <taxon>Enterococcaceae</taxon>
        <taxon>Enterococcus</taxon>
    </lineage>
</organism>
<dbReference type="AlphaFoldDB" id="A0A200I4J0"/>
<comment type="caution">
    <text evidence="4">The sequence shown here is derived from an EMBL/GenBank/DDBJ whole genome shotgun (WGS) entry which is preliminary data.</text>
</comment>
<dbReference type="SMART" id="SM00382">
    <property type="entry name" value="AAA"/>
    <property type="match status" value="1"/>
</dbReference>
<evidence type="ECO:0000313" key="4">
    <source>
        <dbReference type="EMBL" id="OUZ19217.1"/>
    </source>
</evidence>
<dbReference type="InterPro" id="IPR003439">
    <property type="entry name" value="ABC_transporter-like_ATP-bd"/>
</dbReference>
<accession>A0A200I4J0</accession>
<evidence type="ECO:0000259" key="3">
    <source>
        <dbReference type="PROSITE" id="PS50893"/>
    </source>
</evidence>
<dbReference type="EMBL" id="NIBL01000001">
    <property type="protein sequence ID" value="OUZ19217.1"/>
    <property type="molecule type" value="Genomic_DNA"/>
</dbReference>
<dbReference type="InterPro" id="IPR003593">
    <property type="entry name" value="AAA+_ATPase"/>
</dbReference>